<proteinExistence type="predicted"/>
<protein>
    <submittedName>
        <fullName evidence="2">Uncharacterized protein</fullName>
    </submittedName>
</protein>
<organism evidence="2 3">
    <name type="scientific">Araneus ventricosus</name>
    <name type="common">Orbweaver spider</name>
    <name type="synonym">Epeira ventricosa</name>
    <dbReference type="NCBI Taxonomy" id="182803"/>
    <lineage>
        <taxon>Eukaryota</taxon>
        <taxon>Metazoa</taxon>
        <taxon>Ecdysozoa</taxon>
        <taxon>Arthropoda</taxon>
        <taxon>Chelicerata</taxon>
        <taxon>Arachnida</taxon>
        <taxon>Araneae</taxon>
        <taxon>Araneomorphae</taxon>
        <taxon>Entelegynae</taxon>
        <taxon>Araneoidea</taxon>
        <taxon>Araneidae</taxon>
        <taxon>Araneus</taxon>
    </lineage>
</organism>
<evidence type="ECO:0000313" key="3">
    <source>
        <dbReference type="Proteomes" id="UP000499080"/>
    </source>
</evidence>
<feature type="region of interest" description="Disordered" evidence="1">
    <location>
        <begin position="14"/>
        <end position="33"/>
    </location>
</feature>
<accession>A0A4Y2KHE7</accession>
<dbReference type="Proteomes" id="UP000499080">
    <property type="component" value="Unassembled WGS sequence"/>
</dbReference>
<evidence type="ECO:0000256" key="1">
    <source>
        <dbReference type="SAM" id="MobiDB-lite"/>
    </source>
</evidence>
<evidence type="ECO:0000313" key="2">
    <source>
        <dbReference type="EMBL" id="GBN01017.1"/>
    </source>
</evidence>
<dbReference type="AlphaFoldDB" id="A0A4Y2KHE7"/>
<reference evidence="2 3" key="1">
    <citation type="journal article" date="2019" name="Sci. Rep.">
        <title>Orb-weaving spider Araneus ventricosus genome elucidates the spidroin gene catalogue.</title>
        <authorList>
            <person name="Kono N."/>
            <person name="Nakamura H."/>
            <person name="Ohtoshi R."/>
            <person name="Moran D.A.P."/>
            <person name="Shinohara A."/>
            <person name="Yoshida Y."/>
            <person name="Fujiwara M."/>
            <person name="Mori M."/>
            <person name="Tomita M."/>
            <person name="Arakawa K."/>
        </authorList>
    </citation>
    <scope>NUCLEOTIDE SEQUENCE [LARGE SCALE GENOMIC DNA]</scope>
</reference>
<comment type="caution">
    <text evidence="2">The sequence shown here is derived from an EMBL/GenBank/DDBJ whole genome shotgun (WGS) entry which is preliminary data.</text>
</comment>
<gene>
    <name evidence="2" type="ORF">AVEN_33736_1</name>
</gene>
<dbReference type="EMBL" id="BGPR01114451">
    <property type="protein sequence ID" value="GBN01017.1"/>
    <property type="molecule type" value="Genomic_DNA"/>
</dbReference>
<feature type="compositionally biased region" description="Basic and acidic residues" evidence="1">
    <location>
        <begin position="22"/>
        <end position="33"/>
    </location>
</feature>
<sequence length="84" mass="9253">MSRKRLTYYALHVDDSSSGPSEQRKKSFGDSGRTEDVHLQSILEVLNAGRFLVGSLPIAMVLMTRLSENFCRSSSIMTPGTLSS</sequence>
<name>A0A4Y2KHE7_ARAVE</name>
<keyword evidence="3" id="KW-1185">Reference proteome</keyword>